<dbReference type="Pfam" id="PF04390">
    <property type="entry name" value="LptE"/>
    <property type="match status" value="1"/>
</dbReference>
<keyword evidence="1 6" id="KW-0732">Signal</keyword>
<dbReference type="AlphaFoldDB" id="A0A844GEP4"/>
<evidence type="ECO:0000313" key="7">
    <source>
        <dbReference type="EMBL" id="MTD33194.1"/>
    </source>
</evidence>
<dbReference type="GO" id="GO:1990351">
    <property type="term" value="C:transporter complex"/>
    <property type="evidence" value="ECO:0007669"/>
    <property type="project" value="TreeGrafter"/>
</dbReference>
<proteinExistence type="inferred from homology"/>
<keyword evidence="3 6" id="KW-0564">Palmitate</keyword>
<dbReference type="InterPro" id="IPR007485">
    <property type="entry name" value="LPS_assembly_LptE"/>
</dbReference>
<evidence type="ECO:0000256" key="2">
    <source>
        <dbReference type="ARBA" id="ARBA00023136"/>
    </source>
</evidence>
<sequence>MIRSLSWLVLAALTLLLSACGFQLRGLGANMKPLPFASLYLDTGKSGIAGDLQLLLARDNRLTLTKSPKDAAAVLSVLYENQKKEVLTINSGGRVNEYQLVYRIAVRTVINGVPVEPDMSVIVRREMNYSDSAILGKEQEEALLWSDARRDAADQIVRRLAYLKRPAASEQPAAKPAHAITQP</sequence>
<evidence type="ECO:0000256" key="5">
    <source>
        <dbReference type="ARBA" id="ARBA00023288"/>
    </source>
</evidence>
<dbReference type="EMBL" id="WLYX01000001">
    <property type="protein sequence ID" value="MTD33194.1"/>
    <property type="molecule type" value="Genomic_DNA"/>
</dbReference>
<evidence type="ECO:0000256" key="1">
    <source>
        <dbReference type="ARBA" id="ARBA00022729"/>
    </source>
</evidence>
<dbReference type="GO" id="GO:0015920">
    <property type="term" value="P:lipopolysaccharide transport"/>
    <property type="evidence" value="ECO:0007669"/>
    <property type="project" value="TreeGrafter"/>
</dbReference>
<reference evidence="7 8" key="1">
    <citation type="submission" date="2019-11" db="EMBL/GenBank/DDBJ databases">
        <title>Draft genome sequence of Paludibacterium sp. dN18-1.</title>
        <authorList>
            <person name="Im W.-T."/>
        </authorList>
    </citation>
    <scope>NUCLEOTIDE SEQUENCE [LARGE SCALE GENOMIC DNA]</scope>
    <source>
        <strain evidence="8">dN 18-1</strain>
    </source>
</reference>
<comment type="subcellular location">
    <subcellularLocation>
        <location evidence="6">Cell outer membrane</location>
        <topology evidence="6">Lipid-anchor</topology>
    </subcellularLocation>
</comment>
<dbReference type="HAMAP" id="MF_01186">
    <property type="entry name" value="LPS_assembly_LptE"/>
    <property type="match status" value="1"/>
</dbReference>
<accession>A0A844GEP4</accession>
<evidence type="ECO:0000256" key="3">
    <source>
        <dbReference type="ARBA" id="ARBA00023139"/>
    </source>
</evidence>
<evidence type="ECO:0000256" key="6">
    <source>
        <dbReference type="HAMAP-Rule" id="MF_01186"/>
    </source>
</evidence>
<comment type="function">
    <text evidence="6">Together with LptD, is involved in the assembly of lipopolysaccharide (LPS) at the surface of the outer membrane. Required for the proper assembly of LptD. Binds LPS and may serve as the LPS recognition site at the outer membrane.</text>
</comment>
<evidence type="ECO:0000313" key="8">
    <source>
        <dbReference type="Proteomes" id="UP000446658"/>
    </source>
</evidence>
<name>A0A844GEP4_9NEIS</name>
<dbReference type="PANTHER" id="PTHR38098">
    <property type="entry name" value="LPS-ASSEMBLY LIPOPROTEIN LPTE"/>
    <property type="match status" value="1"/>
</dbReference>
<keyword evidence="4 6" id="KW-0998">Cell outer membrane</keyword>
<dbReference type="GO" id="GO:0043165">
    <property type="term" value="P:Gram-negative-bacterium-type cell outer membrane assembly"/>
    <property type="evidence" value="ECO:0007669"/>
    <property type="project" value="UniProtKB-UniRule"/>
</dbReference>
<protein>
    <recommendedName>
        <fullName evidence="6">LPS-assembly lipoprotein LptE</fullName>
    </recommendedName>
</protein>
<evidence type="ECO:0000256" key="4">
    <source>
        <dbReference type="ARBA" id="ARBA00023237"/>
    </source>
</evidence>
<dbReference type="PANTHER" id="PTHR38098:SF1">
    <property type="entry name" value="LPS-ASSEMBLY LIPOPROTEIN LPTE"/>
    <property type="match status" value="1"/>
</dbReference>
<keyword evidence="5 6" id="KW-0449">Lipoprotein</keyword>
<comment type="caution">
    <text evidence="7">The sequence shown here is derived from an EMBL/GenBank/DDBJ whole genome shotgun (WGS) entry which is preliminary data.</text>
</comment>
<dbReference type="Proteomes" id="UP000446658">
    <property type="component" value="Unassembled WGS sequence"/>
</dbReference>
<dbReference type="PROSITE" id="PS51257">
    <property type="entry name" value="PROKAR_LIPOPROTEIN"/>
    <property type="match status" value="1"/>
</dbReference>
<organism evidence="7 8">
    <name type="scientific">Paludibacterium denitrificans</name>
    <dbReference type="NCBI Taxonomy" id="2675226"/>
    <lineage>
        <taxon>Bacteria</taxon>
        <taxon>Pseudomonadati</taxon>
        <taxon>Pseudomonadota</taxon>
        <taxon>Betaproteobacteria</taxon>
        <taxon>Neisseriales</taxon>
        <taxon>Chromobacteriaceae</taxon>
        <taxon>Paludibacterium</taxon>
    </lineage>
</organism>
<comment type="subunit">
    <text evidence="6">Component of the lipopolysaccharide transport and assembly complex. Interacts with LptD.</text>
</comment>
<keyword evidence="8" id="KW-1185">Reference proteome</keyword>
<dbReference type="GO" id="GO:0009279">
    <property type="term" value="C:cell outer membrane"/>
    <property type="evidence" value="ECO:0007669"/>
    <property type="project" value="UniProtKB-SubCell"/>
</dbReference>
<comment type="similarity">
    <text evidence="6">Belongs to the LptE lipoprotein family.</text>
</comment>
<gene>
    <name evidence="6" type="primary">lptE</name>
    <name evidence="7" type="ORF">GKE73_08685</name>
</gene>
<dbReference type="GO" id="GO:0001530">
    <property type="term" value="F:lipopolysaccharide binding"/>
    <property type="evidence" value="ECO:0007669"/>
    <property type="project" value="TreeGrafter"/>
</dbReference>
<dbReference type="Gene3D" id="3.30.160.150">
    <property type="entry name" value="Lipoprotein like domain"/>
    <property type="match status" value="1"/>
</dbReference>
<keyword evidence="2 6" id="KW-0472">Membrane</keyword>